<evidence type="ECO:0000313" key="2">
    <source>
        <dbReference type="Proteomes" id="UP001249851"/>
    </source>
</evidence>
<keyword evidence="2" id="KW-1185">Reference proteome</keyword>
<reference evidence="1" key="1">
    <citation type="journal article" date="2023" name="G3 (Bethesda)">
        <title>Whole genome assembly and annotation of the endangered Caribbean coral Acropora cervicornis.</title>
        <authorList>
            <person name="Selwyn J.D."/>
            <person name="Vollmer S.V."/>
        </authorList>
    </citation>
    <scope>NUCLEOTIDE SEQUENCE</scope>
    <source>
        <strain evidence="1">K2</strain>
    </source>
</reference>
<accession>A0AAD9V380</accession>
<organism evidence="1 2">
    <name type="scientific">Acropora cervicornis</name>
    <name type="common">Staghorn coral</name>
    <dbReference type="NCBI Taxonomy" id="6130"/>
    <lineage>
        <taxon>Eukaryota</taxon>
        <taxon>Metazoa</taxon>
        <taxon>Cnidaria</taxon>
        <taxon>Anthozoa</taxon>
        <taxon>Hexacorallia</taxon>
        <taxon>Scleractinia</taxon>
        <taxon>Astrocoeniina</taxon>
        <taxon>Acroporidae</taxon>
        <taxon>Acropora</taxon>
    </lineage>
</organism>
<reference evidence="1" key="2">
    <citation type="journal article" date="2023" name="Science">
        <title>Genomic signatures of disease resistance in endangered staghorn corals.</title>
        <authorList>
            <person name="Vollmer S.V."/>
            <person name="Selwyn J.D."/>
            <person name="Despard B.A."/>
            <person name="Roesel C.L."/>
        </authorList>
    </citation>
    <scope>NUCLEOTIDE SEQUENCE</scope>
    <source>
        <strain evidence="1">K2</strain>
    </source>
</reference>
<dbReference type="EMBL" id="JARQWQ010000042">
    <property type="protein sequence ID" value="KAK2559085.1"/>
    <property type="molecule type" value="Genomic_DNA"/>
</dbReference>
<name>A0AAD9V380_ACRCE</name>
<comment type="caution">
    <text evidence="1">The sequence shown here is derived from an EMBL/GenBank/DDBJ whole genome shotgun (WGS) entry which is preliminary data.</text>
</comment>
<gene>
    <name evidence="1" type="ORF">P5673_018730</name>
</gene>
<sequence length="179" mass="20415">MECDRCVDCKKAPNDIIAGLDSEDICYRKIYFHVGRVLASEVDYATDITASSSSEEVVSDVVIGWAQTRSKRGNRFPEQVKRFLLEQFMVGEETGRKVTPAEAANRMRSLRNDAGNQLFEKSEWLTVQQVTSFSRLAAMKRMNQLPAAVESLEEEDVEAVVQQSERYHLRQKIYNTLTL</sequence>
<protein>
    <submittedName>
        <fullName evidence="1">Uncharacterized protein</fullName>
    </submittedName>
</protein>
<dbReference type="AlphaFoldDB" id="A0AAD9V380"/>
<evidence type="ECO:0000313" key="1">
    <source>
        <dbReference type="EMBL" id="KAK2559085.1"/>
    </source>
</evidence>
<proteinExistence type="predicted"/>
<dbReference type="Proteomes" id="UP001249851">
    <property type="component" value="Unassembled WGS sequence"/>
</dbReference>